<dbReference type="AlphaFoldDB" id="A0A835M0X5"/>
<dbReference type="GO" id="GO:0008540">
    <property type="term" value="C:proteasome regulatory particle, base subcomplex"/>
    <property type="evidence" value="ECO:0007669"/>
    <property type="project" value="TreeGrafter"/>
</dbReference>
<evidence type="ECO:0000313" key="4">
    <source>
        <dbReference type="Proteomes" id="UP000631114"/>
    </source>
</evidence>
<dbReference type="Proteomes" id="UP000631114">
    <property type="component" value="Unassembled WGS sequence"/>
</dbReference>
<gene>
    <name evidence="3" type="ORF">IFM89_038862</name>
</gene>
<keyword evidence="2" id="KW-0647">Proteasome</keyword>
<accession>A0A835M0X5</accession>
<dbReference type="GO" id="GO:0005634">
    <property type="term" value="C:nucleus"/>
    <property type="evidence" value="ECO:0007669"/>
    <property type="project" value="TreeGrafter"/>
</dbReference>
<keyword evidence="4" id="KW-1185">Reference proteome</keyword>
<sequence>MVADYDEREVMQEIINSAKLSEGYLNLARYIIRASAGTSVDSARQNLAATFVNAFVNAGFGQDKLMTVPSDSSSGGSAGSWLFKNKEHGKASAAASLGMILLRDVDSCLAQIDKYFHSNDNHIIAGALLGVGIVNNDCDPALALLADYIDREDSTVRIGAIMGLGLAYAGSQNEQIREKLSPILNDPKAPLDVIAFTAISLGLVYVGSCNEEVAQSIIFSLMDQSEAELVEPLIRFLPLGLGLLYLGKQERVEATAEVSKTFNEKIRKYCDMTLLSCAYARTGNVLKVQNLLGHCAQHLEKDKGETH</sequence>
<dbReference type="GO" id="GO:0034515">
    <property type="term" value="C:proteasome storage granule"/>
    <property type="evidence" value="ECO:0007669"/>
    <property type="project" value="TreeGrafter"/>
</dbReference>
<dbReference type="GO" id="GO:0043161">
    <property type="term" value="P:proteasome-mediated ubiquitin-dependent protein catabolic process"/>
    <property type="evidence" value="ECO:0007669"/>
    <property type="project" value="TreeGrafter"/>
</dbReference>
<dbReference type="InterPro" id="IPR016024">
    <property type="entry name" value="ARM-type_fold"/>
</dbReference>
<protein>
    <submittedName>
        <fullName evidence="3">Uncharacterized protein</fullName>
    </submittedName>
</protein>
<reference evidence="3 4" key="1">
    <citation type="submission" date="2020-10" db="EMBL/GenBank/DDBJ databases">
        <title>The Coptis chinensis genome and diversification of protoberbering-type alkaloids.</title>
        <authorList>
            <person name="Wang B."/>
            <person name="Shu S."/>
            <person name="Song C."/>
            <person name="Liu Y."/>
        </authorList>
    </citation>
    <scope>NUCLEOTIDE SEQUENCE [LARGE SCALE GENOMIC DNA]</scope>
    <source>
        <strain evidence="3">HL-2020</strain>
        <tissue evidence="3">Leaf</tissue>
    </source>
</reference>
<name>A0A835M0X5_9MAGN</name>
<dbReference type="PANTHER" id="PTHR10943">
    <property type="entry name" value="26S PROTEASOME NON-ATPASE REGULATORY SUBUNIT"/>
    <property type="match status" value="1"/>
</dbReference>
<dbReference type="PANTHER" id="PTHR10943:SF1">
    <property type="entry name" value="26S PROTEASOME NON-ATPASE REGULATORY SUBUNIT 2"/>
    <property type="match status" value="1"/>
</dbReference>
<dbReference type="OrthoDB" id="1712344at2759"/>
<evidence type="ECO:0000313" key="3">
    <source>
        <dbReference type="EMBL" id="KAF9612292.1"/>
    </source>
</evidence>
<dbReference type="EMBL" id="JADFTS010000004">
    <property type="protein sequence ID" value="KAF9612292.1"/>
    <property type="molecule type" value="Genomic_DNA"/>
</dbReference>
<organism evidence="3 4">
    <name type="scientific">Coptis chinensis</name>
    <dbReference type="NCBI Taxonomy" id="261450"/>
    <lineage>
        <taxon>Eukaryota</taxon>
        <taxon>Viridiplantae</taxon>
        <taxon>Streptophyta</taxon>
        <taxon>Embryophyta</taxon>
        <taxon>Tracheophyta</taxon>
        <taxon>Spermatophyta</taxon>
        <taxon>Magnoliopsida</taxon>
        <taxon>Ranunculales</taxon>
        <taxon>Ranunculaceae</taxon>
        <taxon>Coptidoideae</taxon>
        <taxon>Coptis</taxon>
    </lineage>
</organism>
<comment type="caution">
    <text evidence="3">The sequence shown here is derived from an EMBL/GenBank/DDBJ whole genome shotgun (WGS) entry which is preliminary data.</text>
</comment>
<dbReference type="InterPro" id="IPR011989">
    <property type="entry name" value="ARM-like"/>
</dbReference>
<dbReference type="Pfam" id="PF01851">
    <property type="entry name" value="PC_rep"/>
    <property type="match status" value="1"/>
</dbReference>
<dbReference type="InterPro" id="IPR002015">
    <property type="entry name" value="Proteasome/cyclosome_rpt"/>
</dbReference>
<evidence type="ECO:0000256" key="2">
    <source>
        <dbReference type="ARBA" id="ARBA00022942"/>
    </source>
</evidence>
<dbReference type="SUPFAM" id="SSF48371">
    <property type="entry name" value="ARM repeat"/>
    <property type="match status" value="1"/>
</dbReference>
<keyword evidence="1" id="KW-0677">Repeat</keyword>
<evidence type="ECO:0000256" key="1">
    <source>
        <dbReference type="ARBA" id="ARBA00022737"/>
    </source>
</evidence>
<proteinExistence type="predicted"/>
<dbReference type="Gene3D" id="1.25.10.10">
    <property type="entry name" value="Leucine-rich Repeat Variant"/>
    <property type="match status" value="1"/>
</dbReference>